<accession>A0A369QC37</accession>
<proteinExistence type="predicted"/>
<dbReference type="AlphaFoldDB" id="A0A369QC37"/>
<evidence type="ECO:0000313" key="2">
    <source>
        <dbReference type="Proteomes" id="UP000253727"/>
    </source>
</evidence>
<organism evidence="1 2">
    <name type="scientific">Alteripontixanthobacter maritimus</name>
    <dbReference type="NCBI Taxonomy" id="2161824"/>
    <lineage>
        <taxon>Bacteria</taxon>
        <taxon>Pseudomonadati</taxon>
        <taxon>Pseudomonadota</taxon>
        <taxon>Alphaproteobacteria</taxon>
        <taxon>Sphingomonadales</taxon>
        <taxon>Erythrobacteraceae</taxon>
        <taxon>Alteripontixanthobacter</taxon>
    </lineage>
</organism>
<comment type="caution">
    <text evidence="1">The sequence shown here is derived from an EMBL/GenBank/DDBJ whole genome shotgun (WGS) entry which is preliminary data.</text>
</comment>
<dbReference type="EMBL" id="QBKA01000002">
    <property type="protein sequence ID" value="RDC60479.1"/>
    <property type="molecule type" value="Genomic_DNA"/>
</dbReference>
<dbReference type="Proteomes" id="UP000253727">
    <property type="component" value="Unassembled WGS sequence"/>
</dbReference>
<gene>
    <name evidence="1" type="ORF">HME9302_01686</name>
</gene>
<protein>
    <submittedName>
        <fullName evidence="1">Uncharacterized protein</fullName>
    </submittedName>
</protein>
<evidence type="ECO:0000313" key="1">
    <source>
        <dbReference type="EMBL" id="RDC60479.1"/>
    </source>
</evidence>
<sequence>MAGGRGFGKGKSGGVVIRRGRYFRGDFIGQRRAARDRVTIAEPPRQITVTAALGTEGMELSRARFLADRAGFGPGG</sequence>
<name>A0A369QC37_9SPHN</name>
<reference evidence="1 2" key="1">
    <citation type="submission" date="2018-04" db="EMBL/GenBank/DDBJ databases">
        <title>Altererythrobacter sp. HME9302 genome sequencing and assembly.</title>
        <authorList>
            <person name="Kang H."/>
            <person name="Kim H."/>
            <person name="Joh K."/>
        </authorList>
    </citation>
    <scope>NUCLEOTIDE SEQUENCE [LARGE SCALE GENOMIC DNA]</scope>
    <source>
        <strain evidence="1 2">HME9302</strain>
    </source>
</reference>
<keyword evidence="2" id="KW-1185">Reference proteome</keyword>